<feature type="domain" description="DUF1206" evidence="2">
    <location>
        <begin position="203"/>
        <end position="272"/>
    </location>
</feature>
<feature type="transmembrane region" description="Helical" evidence="1">
    <location>
        <begin position="246"/>
        <end position="267"/>
    </location>
</feature>
<feature type="transmembrane region" description="Helical" evidence="1">
    <location>
        <begin position="69"/>
        <end position="90"/>
    </location>
</feature>
<name>A0A6L5G522_9ACTN</name>
<sequence>MSSAPDNVRRTASRAANSRPLELLARGGFIAYGVIHLLFAWLALQVAFGDPSGETDQSGALKTLAQQPAGEFLVTGIVIGMVALAIWQAFEAALGSGGPQDRTAIAERVVSGCRAVLYVYFAYLGYKVVSGANPSQSQSQQSSASSMMDSGGGRFMVGLAGVVVAGVGLGLVVYGLKKLFEKHLNTGRMGPAVRPTVQRLGMAGYTSKGIAYAIAGALIVSAAVNYDPEKAGGLDAALKTLAGTAWGPWLLGLIALGIACFGVYCFFQAKYRKV</sequence>
<keyword evidence="1" id="KW-1133">Transmembrane helix</keyword>
<feature type="transmembrane region" description="Helical" evidence="1">
    <location>
        <begin position="209"/>
        <end position="226"/>
    </location>
</feature>
<evidence type="ECO:0000313" key="3">
    <source>
        <dbReference type="EMBL" id="MQM24732.1"/>
    </source>
</evidence>
<dbReference type="Proteomes" id="UP000477750">
    <property type="component" value="Unassembled WGS sequence"/>
</dbReference>
<feature type="transmembrane region" description="Helical" evidence="1">
    <location>
        <begin position="29"/>
        <end position="48"/>
    </location>
</feature>
<keyword evidence="4" id="KW-1185">Reference proteome</keyword>
<protein>
    <submittedName>
        <fullName evidence="3">DUF1206 domain-containing protein</fullName>
    </submittedName>
</protein>
<dbReference type="Pfam" id="PF06724">
    <property type="entry name" value="DUF1206"/>
    <property type="match status" value="3"/>
</dbReference>
<gene>
    <name evidence="3" type="ORF">GFD30_03920</name>
</gene>
<dbReference type="EMBL" id="WIAO01000003">
    <property type="protein sequence ID" value="MQM24732.1"/>
    <property type="molecule type" value="Genomic_DNA"/>
</dbReference>
<evidence type="ECO:0000256" key="1">
    <source>
        <dbReference type="SAM" id="Phobius"/>
    </source>
</evidence>
<comment type="caution">
    <text evidence="3">The sequence shown here is derived from an EMBL/GenBank/DDBJ whole genome shotgun (WGS) entry which is preliminary data.</text>
</comment>
<organism evidence="3 4">
    <name type="scientific">Glycomyces albidus</name>
    <dbReference type="NCBI Taxonomy" id="2656774"/>
    <lineage>
        <taxon>Bacteria</taxon>
        <taxon>Bacillati</taxon>
        <taxon>Actinomycetota</taxon>
        <taxon>Actinomycetes</taxon>
        <taxon>Glycomycetales</taxon>
        <taxon>Glycomycetaceae</taxon>
        <taxon>Glycomyces</taxon>
    </lineage>
</organism>
<feature type="domain" description="DUF1206" evidence="2">
    <location>
        <begin position="113"/>
        <end position="177"/>
    </location>
</feature>
<feature type="transmembrane region" description="Helical" evidence="1">
    <location>
        <begin position="155"/>
        <end position="176"/>
    </location>
</feature>
<dbReference type="InterPro" id="IPR009597">
    <property type="entry name" value="DUF1206"/>
</dbReference>
<evidence type="ECO:0000259" key="2">
    <source>
        <dbReference type="Pfam" id="PF06724"/>
    </source>
</evidence>
<dbReference type="AlphaFoldDB" id="A0A6L5G522"/>
<keyword evidence="1" id="KW-0472">Membrane</keyword>
<keyword evidence="1" id="KW-0812">Transmembrane</keyword>
<reference evidence="3 4" key="1">
    <citation type="submission" date="2019-10" db="EMBL/GenBank/DDBJ databases">
        <title>Glycomyces albidus sp. nov., a novel actinomycete isolated from rhizosphere soil of wheat (Triticum aestivum L.).</title>
        <authorList>
            <person name="Qian L."/>
        </authorList>
    </citation>
    <scope>NUCLEOTIDE SEQUENCE [LARGE SCALE GENOMIC DNA]</scope>
    <source>
        <strain evidence="3 4">NEAU-7082</strain>
    </source>
</reference>
<proteinExistence type="predicted"/>
<evidence type="ECO:0000313" key="4">
    <source>
        <dbReference type="Proteomes" id="UP000477750"/>
    </source>
</evidence>
<feature type="domain" description="DUF1206" evidence="2">
    <location>
        <begin position="28"/>
        <end position="94"/>
    </location>
</feature>
<accession>A0A6L5G522</accession>